<dbReference type="Proteomes" id="UP000729357">
    <property type="component" value="Unassembled WGS sequence"/>
</dbReference>
<feature type="compositionally biased region" description="Basic residues" evidence="1">
    <location>
        <begin position="126"/>
        <end position="136"/>
    </location>
</feature>
<feature type="domain" description="Glycine zipper 2TM" evidence="2">
    <location>
        <begin position="166"/>
        <end position="202"/>
    </location>
</feature>
<feature type="compositionally biased region" description="Polar residues" evidence="1">
    <location>
        <begin position="98"/>
        <end position="107"/>
    </location>
</feature>
<sequence length="248" mass="28768">MNDARGRDRGYDSDSEDSYDQRQGRRSYPRDDRDGRRPRRFDQRDIEPPRRLSPPGQSYHPRVTDPPPYIPYQQGATRPGDFQYYDNAPRPSSRDDYTPTSSNQGPPNNEMARYSRPKDRSPSRSRSQRRRRRRSRSSSSRSRSSSQDFHDSPLLAFDSRPLGLGAGIAGALIGGYIGRETSDRHQKRGTALGAIIGGIGANILENRVRIYREDMKEEQRVAKEKWEAKQREGKKERRSRRMESPQRW</sequence>
<feature type="compositionally biased region" description="Basic and acidic residues" evidence="1">
    <location>
        <begin position="19"/>
        <end position="50"/>
    </location>
</feature>
<dbReference type="GO" id="GO:0019867">
    <property type="term" value="C:outer membrane"/>
    <property type="evidence" value="ECO:0007669"/>
    <property type="project" value="InterPro"/>
</dbReference>
<reference evidence="3" key="1">
    <citation type="journal article" date="2021" name="J Fungi (Basel)">
        <title>Virulence traits and population genomics of the black yeast Aureobasidium melanogenum.</title>
        <authorList>
            <person name="Cernosa A."/>
            <person name="Sun X."/>
            <person name="Gostincar C."/>
            <person name="Fang C."/>
            <person name="Gunde-Cimerman N."/>
            <person name="Song Z."/>
        </authorList>
    </citation>
    <scope>NUCLEOTIDE SEQUENCE</scope>
    <source>
        <strain evidence="3">EXF-9298</strain>
    </source>
</reference>
<evidence type="ECO:0000313" key="3">
    <source>
        <dbReference type="EMBL" id="KAG9975396.1"/>
    </source>
</evidence>
<proteinExistence type="predicted"/>
<accession>A0A9P8FKQ5</accession>
<dbReference type="Pfam" id="PF05433">
    <property type="entry name" value="Rick_17kDa_Anti"/>
    <property type="match status" value="1"/>
</dbReference>
<feature type="compositionally biased region" description="Basic and acidic residues" evidence="1">
    <location>
        <begin position="1"/>
        <end position="12"/>
    </location>
</feature>
<dbReference type="InterPro" id="IPR008816">
    <property type="entry name" value="Gly_zipper_2TM_dom"/>
</dbReference>
<comment type="caution">
    <text evidence="3">The sequence shown here is derived from an EMBL/GenBank/DDBJ whole genome shotgun (WGS) entry which is preliminary data.</text>
</comment>
<evidence type="ECO:0000259" key="2">
    <source>
        <dbReference type="Pfam" id="PF05433"/>
    </source>
</evidence>
<dbReference type="AlphaFoldDB" id="A0A9P8FKQ5"/>
<feature type="region of interest" description="Disordered" evidence="1">
    <location>
        <begin position="216"/>
        <end position="248"/>
    </location>
</feature>
<feature type="compositionally biased region" description="Low complexity" evidence="1">
    <location>
        <begin position="137"/>
        <end position="146"/>
    </location>
</feature>
<reference evidence="3" key="2">
    <citation type="submission" date="2021-08" db="EMBL/GenBank/DDBJ databases">
        <authorList>
            <person name="Gostincar C."/>
            <person name="Sun X."/>
            <person name="Song Z."/>
            <person name="Gunde-Cimerman N."/>
        </authorList>
    </citation>
    <scope>NUCLEOTIDE SEQUENCE</scope>
    <source>
        <strain evidence="3">EXF-9298</strain>
    </source>
</reference>
<name>A0A9P8FKQ5_AURME</name>
<evidence type="ECO:0000256" key="1">
    <source>
        <dbReference type="SAM" id="MobiDB-lite"/>
    </source>
</evidence>
<protein>
    <recommendedName>
        <fullName evidence="2">Glycine zipper 2TM domain-containing protein</fullName>
    </recommendedName>
</protein>
<evidence type="ECO:0000313" key="4">
    <source>
        <dbReference type="Proteomes" id="UP000729357"/>
    </source>
</evidence>
<gene>
    <name evidence="3" type="ORF">KCU98_g11373</name>
</gene>
<feature type="non-terminal residue" evidence="3">
    <location>
        <position position="248"/>
    </location>
</feature>
<feature type="region of interest" description="Disordered" evidence="1">
    <location>
        <begin position="1"/>
        <end position="155"/>
    </location>
</feature>
<organism evidence="3 4">
    <name type="scientific">Aureobasidium melanogenum</name>
    <name type="common">Aureobasidium pullulans var. melanogenum</name>
    <dbReference type="NCBI Taxonomy" id="46634"/>
    <lineage>
        <taxon>Eukaryota</taxon>
        <taxon>Fungi</taxon>
        <taxon>Dikarya</taxon>
        <taxon>Ascomycota</taxon>
        <taxon>Pezizomycotina</taxon>
        <taxon>Dothideomycetes</taxon>
        <taxon>Dothideomycetidae</taxon>
        <taxon>Dothideales</taxon>
        <taxon>Saccotheciaceae</taxon>
        <taxon>Aureobasidium</taxon>
    </lineage>
</organism>
<keyword evidence="4" id="KW-1185">Reference proteome</keyword>
<dbReference type="EMBL" id="JAHFXS010001817">
    <property type="protein sequence ID" value="KAG9975396.1"/>
    <property type="molecule type" value="Genomic_DNA"/>
</dbReference>